<evidence type="ECO:0000259" key="2">
    <source>
        <dbReference type="PROSITE" id="PS51471"/>
    </source>
</evidence>
<reference evidence="3 4" key="1">
    <citation type="submission" date="2019-07" db="EMBL/GenBank/DDBJ databases">
        <title>Whole genome shotgun sequence of Reyranella soli NBRC 108950.</title>
        <authorList>
            <person name="Hosoyama A."/>
            <person name="Uohara A."/>
            <person name="Ohji S."/>
            <person name="Ichikawa N."/>
        </authorList>
    </citation>
    <scope>NUCLEOTIDE SEQUENCE [LARGE SCALE GENOMIC DNA]</scope>
    <source>
        <strain evidence="3 4">NBRC 108950</strain>
    </source>
</reference>
<dbReference type="RefSeq" id="WP_147147351.1">
    <property type="nucleotide sequence ID" value="NZ_BKAJ01000022.1"/>
</dbReference>
<dbReference type="GO" id="GO:0016491">
    <property type="term" value="F:oxidoreductase activity"/>
    <property type="evidence" value="ECO:0007669"/>
    <property type="project" value="UniProtKB-KW"/>
</dbReference>
<keyword evidence="1" id="KW-0479">Metal-binding</keyword>
<dbReference type="EMBL" id="BKAJ01000022">
    <property type="protein sequence ID" value="GEP54108.1"/>
    <property type="molecule type" value="Genomic_DNA"/>
</dbReference>
<evidence type="ECO:0000313" key="3">
    <source>
        <dbReference type="EMBL" id="GEP54108.1"/>
    </source>
</evidence>
<dbReference type="OrthoDB" id="9783136at2"/>
<gene>
    <name evidence="3" type="ORF">RSO01_12740</name>
</gene>
<sequence>MAIHALFPTLIYRESIAGPDQRRLNQDLADECRSLAVSDAAGRRWSAKHYLGGYTSYGSLDRLHLFSSLFSRLRRRIDPHAKAFARSLHYDLAGRSFAMTDCWANVMPAGVVHSLHLHPTSFISGTYYVEVPKGAGALKFEDPRLGLHMATPPRRADAPKSFHSFVSLPAKAGDLLLFESWLRHEVPPARFSGERISISFNYGWATKAGR</sequence>
<keyword evidence="1" id="KW-0560">Oxidoreductase</keyword>
<dbReference type="Pfam" id="PF13759">
    <property type="entry name" value="2OG-FeII_Oxy_5"/>
    <property type="match status" value="1"/>
</dbReference>
<dbReference type="Gene3D" id="2.60.120.620">
    <property type="entry name" value="q2cbj1_9rhob like domain"/>
    <property type="match status" value="1"/>
</dbReference>
<organism evidence="3 4">
    <name type="scientific">Reyranella soli</name>
    <dbReference type="NCBI Taxonomy" id="1230389"/>
    <lineage>
        <taxon>Bacteria</taxon>
        <taxon>Pseudomonadati</taxon>
        <taxon>Pseudomonadota</taxon>
        <taxon>Alphaproteobacteria</taxon>
        <taxon>Hyphomicrobiales</taxon>
        <taxon>Reyranellaceae</taxon>
        <taxon>Reyranella</taxon>
    </lineage>
</organism>
<proteinExistence type="inferred from homology"/>
<evidence type="ECO:0000256" key="1">
    <source>
        <dbReference type="RuleBase" id="RU003682"/>
    </source>
</evidence>
<comment type="similarity">
    <text evidence="1">Belongs to the iron/ascorbate-dependent oxidoreductase family.</text>
</comment>
<feature type="domain" description="Fe2OG dioxygenase" evidence="2">
    <location>
        <begin position="65"/>
        <end position="207"/>
    </location>
</feature>
<accession>A0A512N579</accession>
<keyword evidence="4" id="KW-1185">Reference proteome</keyword>
<dbReference type="PROSITE" id="PS51471">
    <property type="entry name" value="FE2OG_OXY"/>
    <property type="match status" value="1"/>
</dbReference>
<evidence type="ECO:0000313" key="4">
    <source>
        <dbReference type="Proteomes" id="UP000321058"/>
    </source>
</evidence>
<dbReference type="AlphaFoldDB" id="A0A512N579"/>
<dbReference type="NCBIfam" id="TIGR02466">
    <property type="entry name" value="TIGR02466 family protein"/>
    <property type="match status" value="1"/>
</dbReference>
<protein>
    <submittedName>
        <fullName evidence="3">2OG-Fe(II) oxygenase-related protein</fullName>
    </submittedName>
</protein>
<dbReference type="GO" id="GO:0046872">
    <property type="term" value="F:metal ion binding"/>
    <property type="evidence" value="ECO:0007669"/>
    <property type="project" value="UniProtKB-KW"/>
</dbReference>
<dbReference type="SUPFAM" id="SSF51197">
    <property type="entry name" value="Clavaminate synthase-like"/>
    <property type="match status" value="1"/>
</dbReference>
<dbReference type="Proteomes" id="UP000321058">
    <property type="component" value="Unassembled WGS sequence"/>
</dbReference>
<dbReference type="InterPro" id="IPR012668">
    <property type="entry name" value="CHP02466"/>
</dbReference>
<name>A0A512N579_9HYPH</name>
<dbReference type="InterPro" id="IPR005123">
    <property type="entry name" value="Oxoglu/Fe-dep_dioxygenase_dom"/>
</dbReference>
<comment type="caution">
    <text evidence="3">The sequence shown here is derived from an EMBL/GenBank/DDBJ whole genome shotgun (WGS) entry which is preliminary data.</text>
</comment>
<keyword evidence="1" id="KW-0408">Iron</keyword>